<proteinExistence type="predicted"/>
<gene>
    <name evidence="3" type="ORF">GCM10009547_46000</name>
</gene>
<protein>
    <recommendedName>
        <fullName evidence="2">DUF6458 domain-containing protein</fullName>
    </recommendedName>
</protein>
<evidence type="ECO:0000256" key="1">
    <source>
        <dbReference type="SAM" id="Phobius"/>
    </source>
</evidence>
<keyword evidence="4" id="KW-1185">Reference proteome</keyword>
<dbReference type="RefSeq" id="WP_344609243.1">
    <property type="nucleotide sequence ID" value="NZ_BAAAHE010000050.1"/>
</dbReference>
<organism evidence="3 4">
    <name type="scientific">Sporichthya brevicatena</name>
    <dbReference type="NCBI Taxonomy" id="171442"/>
    <lineage>
        <taxon>Bacteria</taxon>
        <taxon>Bacillati</taxon>
        <taxon>Actinomycetota</taxon>
        <taxon>Actinomycetes</taxon>
        <taxon>Sporichthyales</taxon>
        <taxon>Sporichthyaceae</taxon>
        <taxon>Sporichthya</taxon>
    </lineage>
</organism>
<name>A0ABN1HCD2_9ACTN</name>
<sequence length="72" mass="7674">MGIGVGVFLAAIGAVLAFAVQDNISDVDLTAVGYILMVAGVVGVLLELMLFAPRRRAGGVVEERRVYDEPRR</sequence>
<keyword evidence="1" id="KW-0472">Membrane</keyword>
<evidence type="ECO:0000259" key="2">
    <source>
        <dbReference type="Pfam" id="PF20059"/>
    </source>
</evidence>
<accession>A0ABN1HCD2</accession>
<feature type="domain" description="DUF6458" evidence="2">
    <location>
        <begin position="1"/>
        <end position="60"/>
    </location>
</feature>
<dbReference type="Pfam" id="PF20059">
    <property type="entry name" value="DUF6458"/>
    <property type="match status" value="1"/>
</dbReference>
<feature type="transmembrane region" description="Helical" evidence="1">
    <location>
        <begin position="29"/>
        <end position="51"/>
    </location>
</feature>
<keyword evidence="1" id="KW-1133">Transmembrane helix</keyword>
<dbReference type="EMBL" id="BAAAHE010000050">
    <property type="protein sequence ID" value="GAA0636516.1"/>
    <property type="molecule type" value="Genomic_DNA"/>
</dbReference>
<comment type="caution">
    <text evidence="3">The sequence shown here is derived from an EMBL/GenBank/DDBJ whole genome shotgun (WGS) entry which is preliminary data.</text>
</comment>
<evidence type="ECO:0000313" key="4">
    <source>
        <dbReference type="Proteomes" id="UP001500957"/>
    </source>
</evidence>
<dbReference type="Proteomes" id="UP001500957">
    <property type="component" value="Unassembled WGS sequence"/>
</dbReference>
<evidence type="ECO:0000313" key="3">
    <source>
        <dbReference type="EMBL" id="GAA0636516.1"/>
    </source>
</evidence>
<keyword evidence="1" id="KW-0812">Transmembrane</keyword>
<reference evidence="3 4" key="1">
    <citation type="journal article" date="2019" name="Int. J. Syst. Evol. Microbiol.">
        <title>The Global Catalogue of Microorganisms (GCM) 10K type strain sequencing project: providing services to taxonomists for standard genome sequencing and annotation.</title>
        <authorList>
            <consortium name="The Broad Institute Genomics Platform"/>
            <consortium name="The Broad Institute Genome Sequencing Center for Infectious Disease"/>
            <person name="Wu L."/>
            <person name="Ma J."/>
        </authorList>
    </citation>
    <scope>NUCLEOTIDE SEQUENCE [LARGE SCALE GENOMIC DNA]</scope>
    <source>
        <strain evidence="3 4">JCM 10671</strain>
    </source>
</reference>
<dbReference type="InterPro" id="IPR045597">
    <property type="entry name" value="DUF6458"/>
</dbReference>